<keyword evidence="4 5" id="KW-0413">Isomerase</keyword>
<dbReference type="InterPro" id="IPR001179">
    <property type="entry name" value="PPIase_FKBP_dom"/>
</dbReference>
<dbReference type="InterPro" id="IPR046357">
    <property type="entry name" value="PPIase_dom_sf"/>
</dbReference>
<dbReference type="PANTHER" id="PTHR43811">
    <property type="entry name" value="FKBP-TYPE PEPTIDYL-PROLYL CIS-TRANS ISOMERASE FKPA"/>
    <property type="match status" value="1"/>
</dbReference>
<dbReference type="SUPFAM" id="SSF54534">
    <property type="entry name" value="FKBP-like"/>
    <property type="match status" value="1"/>
</dbReference>
<dbReference type="GO" id="GO:0003755">
    <property type="term" value="F:peptidyl-prolyl cis-trans isomerase activity"/>
    <property type="evidence" value="ECO:0007669"/>
    <property type="project" value="UniProtKB-KW"/>
</dbReference>
<evidence type="ECO:0000256" key="2">
    <source>
        <dbReference type="ARBA" id="ARBA00013194"/>
    </source>
</evidence>
<dbReference type="PANTHER" id="PTHR43811:SF19">
    <property type="entry name" value="39 KDA FK506-BINDING NUCLEAR PROTEIN"/>
    <property type="match status" value="1"/>
</dbReference>
<gene>
    <name evidence="8" type="ORF">Ctob_007260</name>
</gene>
<feature type="compositionally biased region" description="Low complexity" evidence="6">
    <location>
        <begin position="315"/>
        <end position="349"/>
    </location>
</feature>
<evidence type="ECO:0000256" key="5">
    <source>
        <dbReference type="PROSITE-ProRule" id="PRU00277"/>
    </source>
</evidence>
<dbReference type="Pfam" id="PF00254">
    <property type="entry name" value="FKBP_C"/>
    <property type="match status" value="1"/>
</dbReference>
<feature type="region of interest" description="Disordered" evidence="6">
    <location>
        <begin position="256"/>
        <end position="375"/>
    </location>
</feature>
<dbReference type="Proteomes" id="UP000037460">
    <property type="component" value="Unassembled WGS sequence"/>
</dbReference>
<comment type="caution">
    <text evidence="8">The sequence shown here is derived from an EMBL/GenBank/DDBJ whole genome shotgun (WGS) entry which is preliminary data.</text>
</comment>
<keyword evidence="9" id="KW-1185">Reference proteome</keyword>
<dbReference type="EC" id="5.2.1.8" evidence="2 5"/>
<proteinExistence type="predicted"/>
<evidence type="ECO:0000256" key="1">
    <source>
        <dbReference type="ARBA" id="ARBA00000971"/>
    </source>
</evidence>
<protein>
    <recommendedName>
        <fullName evidence="2 5">peptidylprolyl isomerase</fullName>
        <ecNumber evidence="2 5">5.2.1.8</ecNumber>
    </recommendedName>
</protein>
<evidence type="ECO:0000256" key="6">
    <source>
        <dbReference type="SAM" id="MobiDB-lite"/>
    </source>
</evidence>
<keyword evidence="3 5" id="KW-0697">Rotamase</keyword>
<feature type="domain" description="PPIase FKBP-type" evidence="7">
    <location>
        <begin position="126"/>
        <end position="216"/>
    </location>
</feature>
<evidence type="ECO:0000256" key="3">
    <source>
        <dbReference type="ARBA" id="ARBA00023110"/>
    </source>
</evidence>
<dbReference type="OrthoDB" id="77911at2759"/>
<dbReference type="EMBL" id="JWZX01001258">
    <property type="protein sequence ID" value="KOO34319.1"/>
    <property type="molecule type" value="Genomic_DNA"/>
</dbReference>
<comment type="catalytic activity">
    <reaction evidence="1 5">
        <text>[protein]-peptidylproline (omega=180) = [protein]-peptidylproline (omega=0)</text>
        <dbReference type="Rhea" id="RHEA:16237"/>
        <dbReference type="Rhea" id="RHEA-COMP:10747"/>
        <dbReference type="Rhea" id="RHEA-COMP:10748"/>
        <dbReference type="ChEBI" id="CHEBI:83833"/>
        <dbReference type="ChEBI" id="CHEBI:83834"/>
        <dbReference type="EC" id="5.2.1.8"/>
    </reaction>
</comment>
<sequence>MSFPHRTSHEWSRRDATTPYTVSVFNKPPVLNRGAIAPLGNAFGQKFSIVQGTMMSQSTALPAFAPRSAVTPPSKAVLLPSMALAPQTLGVVPTRTQRLGLSTFEPLPMVKKTTLKVGHGKPCAVGDMVDVTYVGWLAGDDPSSPSGRFDEGAHFQFVLGAGEVIPGWDLTFVGMLEGERARLVVPPLLAYGARGMPPKVPPNTELHFEVHINTVARPASAASNAPAPAAAPPAAAAAAGLHPFSQDRLRELIPSPPKAARTKPAMPSTPAPDAAAPQFNPLGSYTNGRAPVLQPRVGMPVPGTAPLSHLPPPTATALTTRASSAAAAKVAATPAHTKAAAATPGAPAAPERHRPALPGVPAERPEPERVQTASKSVRFDESVLLPPPTAEATDPRRYYERALAEILQRKMSEQLGVFQPSVFQPPTALQQQFPNGVPGQGNFMRRGFKHL</sequence>
<dbReference type="PROSITE" id="PS50059">
    <property type="entry name" value="FKBP_PPIASE"/>
    <property type="match status" value="1"/>
</dbReference>
<evidence type="ECO:0000259" key="7">
    <source>
        <dbReference type="PROSITE" id="PS50059"/>
    </source>
</evidence>
<organism evidence="8 9">
    <name type="scientific">Chrysochromulina tobinii</name>
    <dbReference type="NCBI Taxonomy" id="1460289"/>
    <lineage>
        <taxon>Eukaryota</taxon>
        <taxon>Haptista</taxon>
        <taxon>Haptophyta</taxon>
        <taxon>Prymnesiophyceae</taxon>
        <taxon>Prymnesiales</taxon>
        <taxon>Chrysochromulinaceae</taxon>
        <taxon>Chrysochromulina</taxon>
    </lineage>
</organism>
<reference evidence="9" key="1">
    <citation type="journal article" date="2015" name="PLoS Genet.">
        <title>Genome Sequence and Transcriptome Analyses of Chrysochromulina tobin: Metabolic Tools for Enhanced Algal Fitness in the Prominent Order Prymnesiales (Haptophyceae).</title>
        <authorList>
            <person name="Hovde B.T."/>
            <person name="Deodato C.R."/>
            <person name="Hunsperger H.M."/>
            <person name="Ryken S.A."/>
            <person name="Yost W."/>
            <person name="Jha R.K."/>
            <person name="Patterson J."/>
            <person name="Monnat R.J. Jr."/>
            <person name="Barlow S.B."/>
            <person name="Starkenburg S.R."/>
            <person name="Cattolico R.A."/>
        </authorList>
    </citation>
    <scope>NUCLEOTIDE SEQUENCE</scope>
    <source>
        <strain evidence="9">CCMP291</strain>
    </source>
</reference>
<evidence type="ECO:0000256" key="4">
    <source>
        <dbReference type="ARBA" id="ARBA00023235"/>
    </source>
</evidence>
<evidence type="ECO:0000313" key="9">
    <source>
        <dbReference type="Proteomes" id="UP000037460"/>
    </source>
</evidence>
<evidence type="ECO:0000313" key="8">
    <source>
        <dbReference type="EMBL" id="KOO34319.1"/>
    </source>
</evidence>
<name>A0A0M0K691_9EUKA</name>
<dbReference type="AlphaFoldDB" id="A0A0M0K691"/>
<dbReference type="Gene3D" id="3.10.50.40">
    <property type="match status" value="1"/>
</dbReference>
<accession>A0A0M0K691</accession>